<dbReference type="Gene3D" id="3.30.70.1620">
    <property type="match status" value="1"/>
</dbReference>
<evidence type="ECO:0000256" key="3">
    <source>
        <dbReference type="SAM" id="MobiDB-lite"/>
    </source>
</evidence>
<protein>
    <submittedName>
        <fullName evidence="5">Structural maintenance of chromosomes protein 3</fullName>
    </submittedName>
</protein>
<organism evidence="5 6">
    <name type="scientific">Papilio xuthus</name>
    <name type="common">Asian swallowtail butterfly</name>
    <dbReference type="NCBI Taxonomy" id="66420"/>
    <lineage>
        <taxon>Eukaryota</taxon>
        <taxon>Metazoa</taxon>
        <taxon>Ecdysozoa</taxon>
        <taxon>Arthropoda</taxon>
        <taxon>Hexapoda</taxon>
        <taxon>Insecta</taxon>
        <taxon>Pterygota</taxon>
        <taxon>Neoptera</taxon>
        <taxon>Endopterygota</taxon>
        <taxon>Lepidoptera</taxon>
        <taxon>Glossata</taxon>
        <taxon>Ditrysia</taxon>
        <taxon>Papilionoidea</taxon>
        <taxon>Papilionidae</taxon>
        <taxon>Papilioninae</taxon>
        <taxon>Papilio</taxon>
    </lineage>
</organism>
<dbReference type="Gene3D" id="1.20.1060.20">
    <property type="match status" value="1"/>
</dbReference>
<dbReference type="InterPro" id="IPR027417">
    <property type="entry name" value="P-loop_NTPase"/>
</dbReference>
<feature type="region of interest" description="Disordered" evidence="3">
    <location>
        <begin position="65"/>
        <end position="84"/>
    </location>
</feature>
<feature type="coiled-coil region" evidence="2">
    <location>
        <begin position="151"/>
        <end position="210"/>
    </location>
</feature>
<dbReference type="PANTHER" id="PTHR43977">
    <property type="entry name" value="STRUCTURAL MAINTENANCE OF CHROMOSOMES PROTEIN 3"/>
    <property type="match status" value="1"/>
</dbReference>
<dbReference type="Pfam" id="PF06470">
    <property type="entry name" value="SMC_hinge"/>
    <property type="match status" value="1"/>
</dbReference>
<proteinExistence type="predicted"/>
<dbReference type="InterPro" id="IPR036277">
    <property type="entry name" value="SMC_hinge_sf"/>
</dbReference>
<evidence type="ECO:0000313" key="5">
    <source>
        <dbReference type="EMBL" id="KPI95827.1"/>
    </source>
</evidence>
<keyword evidence="6" id="KW-1185">Reference proteome</keyword>
<reference evidence="5 6" key="1">
    <citation type="journal article" date="2015" name="Nat. Commun.">
        <title>Outbred genome sequencing and CRISPR/Cas9 gene editing in butterflies.</title>
        <authorList>
            <person name="Li X."/>
            <person name="Fan D."/>
            <person name="Zhang W."/>
            <person name="Liu G."/>
            <person name="Zhang L."/>
            <person name="Zhao L."/>
            <person name="Fang X."/>
            <person name="Chen L."/>
            <person name="Dong Y."/>
            <person name="Chen Y."/>
            <person name="Ding Y."/>
            <person name="Zhao R."/>
            <person name="Feng M."/>
            <person name="Zhu Y."/>
            <person name="Feng Y."/>
            <person name="Jiang X."/>
            <person name="Zhu D."/>
            <person name="Xiang H."/>
            <person name="Feng X."/>
            <person name="Li S."/>
            <person name="Wang J."/>
            <person name="Zhang G."/>
            <person name="Kronforst M.R."/>
            <person name="Wang W."/>
        </authorList>
    </citation>
    <scope>NUCLEOTIDE SEQUENCE [LARGE SCALE GENOMIC DNA]</scope>
    <source>
        <strain evidence="5">Ya'a_city_454_Px</strain>
        <tissue evidence="5">Whole body</tissue>
    </source>
</reference>
<feature type="coiled-coil region" evidence="2">
    <location>
        <begin position="699"/>
        <end position="726"/>
    </location>
</feature>
<dbReference type="SMART" id="SM00968">
    <property type="entry name" value="SMC_hinge"/>
    <property type="match status" value="1"/>
</dbReference>
<feature type="coiled-coil region" evidence="2">
    <location>
        <begin position="432"/>
        <end position="466"/>
    </location>
</feature>
<evidence type="ECO:0000256" key="2">
    <source>
        <dbReference type="SAM" id="Coils"/>
    </source>
</evidence>
<feature type="domain" description="SMC hinge" evidence="4">
    <location>
        <begin position="287"/>
        <end position="400"/>
    </location>
</feature>
<dbReference type="AlphaFoldDB" id="A0A194PR91"/>
<dbReference type="GO" id="GO:0005694">
    <property type="term" value="C:chromosome"/>
    <property type="evidence" value="ECO:0007669"/>
    <property type="project" value="InterPro"/>
</dbReference>
<dbReference type="Proteomes" id="UP000053268">
    <property type="component" value="Unassembled WGS sequence"/>
</dbReference>
<dbReference type="SUPFAM" id="SSF52540">
    <property type="entry name" value="P-loop containing nucleoside triphosphate hydrolases"/>
    <property type="match status" value="2"/>
</dbReference>
<evidence type="ECO:0000256" key="1">
    <source>
        <dbReference type="ARBA" id="ARBA00023054"/>
    </source>
</evidence>
<dbReference type="Pfam" id="PF02463">
    <property type="entry name" value="SMC_N"/>
    <property type="match status" value="1"/>
</dbReference>
<dbReference type="FunFam" id="1.20.1060.20:FF:000002">
    <property type="entry name" value="Structural maintenance of chromosomes 3"/>
    <property type="match status" value="1"/>
</dbReference>
<dbReference type="STRING" id="66420.A0A194PR91"/>
<dbReference type="GO" id="GO:0051276">
    <property type="term" value="P:chromosome organization"/>
    <property type="evidence" value="ECO:0007669"/>
    <property type="project" value="InterPro"/>
</dbReference>
<dbReference type="FunFam" id="3.40.50.300:FF:000370">
    <property type="entry name" value="Structural maintenance of chromosomes 3"/>
    <property type="match status" value="1"/>
</dbReference>
<evidence type="ECO:0000259" key="4">
    <source>
        <dbReference type="SMART" id="SM00968"/>
    </source>
</evidence>
<keyword evidence="1 2" id="KW-0175">Coiled coil</keyword>
<dbReference type="InterPro" id="IPR003395">
    <property type="entry name" value="RecF/RecN/SMC_N"/>
</dbReference>
<accession>A0A194PR91</accession>
<dbReference type="GO" id="GO:0005524">
    <property type="term" value="F:ATP binding"/>
    <property type="evidence" value="ECO:0007669"/>
    <property type="project" value="InterPro"/>
</dbReference>
<dbReference type="EMBL" id="KQ459595">
    <property type="protein sequence ID" value="KPI95827.1"/>
    <property type="molecule type" value="Genomic_DNA"/>
</dbReference>
<name>A0A194PR91_PAPXU</name>
<dbReference type="SUPFAM" id="SSF75553">
    <property type="entry name" value="Smc hinge domain"/>
    <property type="match status" value="1"/>
</dbReference>
<dbReference type="InterPro" id="IPR010935">
    <property type="entry name" value="SMC_hinge"/>
</dbReference>
<feature type="coiled-coil region" evidence="2">
    <location>
        <begin position="516"/>
        <end position="656"/>
    </location>
</feature>
<sequence length="960" mass="110835">MRSNSGKEQQHYADLVREAQDHVREANRKLKEARKDVAAAREEKDILSTEQQQLLREKTKLELGIKDLTDDVDGDNKSKERAEAELERLRQQIAEKERELEELKPKYEEMKAREEECTRALALNQQKRQELYAKQGRGTQFTSKQDRDRWIEKELKSLNKQIKDKKDHENKLKEDLRRDATKLTELQKRIEDTTKEMERQRIAIDEHNKQYYECKKRKDQEQSTRNELWRKETTLTQNLSSLKDDLAKADQALRSMAGKPILNGRDSVRKVLETFQERGGEWAKIATQYYGPVIENFTCEKTIYTAVEVTAGNRLFHHIVESDTVGTKILKEMNRQSLPGEVTFMPLNRLQVRDMIYPNDNNAIAMVQKLKYDPKYAKAMKYIFGKTLICRNLECATELGKQFHLDCVTLEGDQVSSKGSLTGGYFNQSRSRLEMQKTRSELMEQIGTLERELSALRQELSSTETSINSIVSEMQRTETKQGKAKDIFDKVKADIRLMKEELASIERFRGPKERSLAQCRSSLEAMQATKEGLESELHQELMEQLSTADQGKVDELNDAIRRLTQENKEAFSQRMNLEANKNKLENLLTNNLIRRKDELVQALQEISVEDRKRRLANSKSDLAAAEKRIRQINKEMEEVERKEKEAQDKMEEDAKGLEKMASKEVLLQEKIQESLDKIAALGTLSNAPELHAKYQEMSLKQLFKELEKANQHLKKYNHVNKKALDQFISFSEQKEKLYKRKEELDIGGEKIRELIETLEHRKLEAIQFTFKQVSKNFTEVFKKLVPHGRGSLIMRVAADDVSDALAEVVLATKNVDHNTKEVEYVALCQRANADQFTGVGIKVSFTGGEGDMREMNQLSGGQKSLVALALIFAIQKCDPAPFYLFDEIDQALDAQHRKAIANMIHELSASAQFITTTFRPELLEHAHKFYGVKFRNKVSHVECVTQDEARDFVEDSATHA</sequence>
<dbReference type="Gene3D" id="3.40.50.300">
    <property type="entry name" value="P-loop containing nucleotide triphosphate hydrolases"/>
    <property type="match status" value="1"/>
</dbReference>
<gene>
    <name evidence="5" type="ORF">RR46_11540</name>
</gene>
<evidence type="ECO:0000313" key="6">
    <source>
        <dbReference type="Proteomes" id="UP000053268"/>
    </source>
</evidence>